<dbReference type="InterPro" id="IPR043502">
    <property type="entry name" value="DNA/RNA_pol_sf"/>
</dbReference>
<dbReference type="InterPro" id="IPR000477">
    <property type="entry name" value="RT_dom"/>
</dbReference>
<evidence type="ECO:0000259" key="3">
    <source>
        <dbReference type="Pfam" id="PF00078"/>
    </source>
</evidence>
<name>E4XEJ7_OIKDI</name>
<dbReference type="PANTHER" id="PTHR33050">
    <property type="entry name" value="REVERSE TRANSCRIPTASE DOMAIN-CONTAINING PROTEIN"/>
    <property type="match status" value="1"/>
</dbReference>
<dbReference type="CDD" id="cd09275">
    <property type="entry name" value="RNase_HI_RT_DIRS1"/>
    <property type="match status" value="1"/>
</dbReference>
<dbReference type="Pfam" id="PF00078">
    <property type="entry name" value="RVT_1"/>
    <property type="match status" value="1"/>
</dbReference>
<dbReference type="InterPro" id="IPR052055">
    <property type="entry name" value="Hepadnavirus_pol/RT"/>
</dbReference>
<evidence type="ECO:0000256" key="2">
    <source>
        <dbReference type="ARBA" id="ARBA00012180"/>
    </source>
</evidence>
<dbReference type="Proteomes" id="UP000001307">
    <property type="component" value="Unassembled WGS sequence"/>
</dbReference>
<dbReference type="SUPFAM" id="SSF56672">
    <property type="entry name" value="DNA/RNA polymerases"/>
    <property type="match status" value="1"/>
</dbReference>
<dbReference type="EMBL" id="FN653041">
    <property type="protein sequence ID" value="CBY09600.1"/>
    <property type="molecule type" value="Genomic_DNA"/>
</dbReference>
<dbReference type="GO" id="GO:0004523">
    <property type="term" value="F:RNA-DNA hybrid ribonuclease activity"/>
    <property type="evidence" value="ECO:0007669"/>
    <property type="project" value="UniProtKB-EC"/>
</dbReference>
<feature type="domain" description="Reverse transcriptase" evidence="3">
    <location>
        <begin position="204"/>
        <end position="347"/>
    </location>
</feature>
<evidence type="ECO:0000256" key="1">
    <source>
        <dbReference type="ARBA" id="ARBA00010879"/>
    </source>
</evidence>
<evidence type="ECO:0000313" key="5">
    <source>
        <dbReference type="Proteomes" id="UP000001307"/>
    </source>
</evidence>
<organism evidence="4">
    <name type="scientific">Oikopleura dioica</name>
    <name type="common">Tunicate</name>
    <dbReference type="NCBI Taxonomy" id="34765"/>
    <lineage>
        <taxon>Eukaryota</taxon>
        <taxon>Metazoa</taxon>
        <taxon>Chordata</taxon>
        <taxon>Tunicata</taxon>
        <taxon>Appendicularia</taxon>
        <taxon>Copelata</taxon>
        <taxon>Oikopleuridae</taxon>
        <taxon>Oikopleura</taxon>
    </lineage>
</organism>
<dbReference type="InParanoid" id="E4XEJ7"/>
<accession>E4XEJ7</accession>
<dbReference type="OrthoDB" id="2897838at2759"/>
<proteinExistence type="inferred from homology"/>
<evidence type="ECO:0000313" key="4">
    <source>
        <dbReference type="EMBL" id="CBY09600.1"/>
    </source>
</evidence>
<dbReference type="PANTHER" id="PTHR33050:SF7">
    <property type="entry name" value="RIBONUCLEASE H"/>
    <property type="match status" value="1"/>
</dbReference>
<sequence length="724" mass="83487">MEGIEEPSWETLFFKKEADFISGQWTANKEVWRTLIAQMPERTRALTYHLVAEGADLFLNLKCIERTEAVPFKKRLICTRKKISQRNRSVLKKMADNPLTIKNERLRISKVVPKPYEVIKGRLKALTVPNQDAVRERSEEILQQLKEWCRMGSVTLRKDDKKPWITAGFILVDRPEKDTRICLNGSILKPLELYTFPCKMDSVKTAIQMLQKGDVMAKFDDKKGYHQMPLAAESKKMACFKWGNYIFENNILAFGIPAAPGMYQLLNSVGINFLRQNGIKITLYLDDRLLIISPKSENHRKKLLTEEILCKEVWLVAATLVALGGFVNIKKSEFKPTQRIEFLGFILDTNKETVEIPEGRWNTLKKRMRDAESGKMVELKLLERIRGTQASMVEVFSNMRMLIRQITILIMQTELEKKTETVLTKEVRREWKLWYEFEKTGLSRSWKREDRSDAGLLIYTDASKHAGAIVIEKWKLSEKFAWEEDLAAAHIGIKEAAAIRMALEWYGRNLAKKRVTFLCDNDSVVQGAINGSKDPEMNKQLVRIWMLAQKRKIDLKIEWVSTKLQKADDPSRIIDTREQKLTVEGFAYLQSHLQKPFEIDVAATEINKKCAIFIARKMSQNAFGADFLTFPIHKLLGKTLYAFPPRKIALAYYKRLLQIAAPWALIVTSYEAENPVLTLAREKGFRVISLPNDCIWTPTKGLSQHGFWKIADNIAEVHAIVNRL</sequence>
<dbReference type="EC" id="3.1.26.4" evidence="2"/>
<dbReference type="AlphaFoldDB" id="E4XEJ7"/>
<dbReference type="Gene3D" id="3.10.10.10">
    <property type="entry name" value="HIV Type 1 Reverse Transcriptase, subunit A, domain 1"/>
    <property type="match status" value="1"/>
</dbReference>
<reference evidence="4" key="1">
    <citation type="journal article" date="2010" name="Science">
        <title>Plasticity of animal genome architecture unmasked by rapid evolution of a pelagic tunicate.</title>
        <authorList>
            <person name="Denoeud F."/>
            <person name="Henriet S."/>
            <person name="Mungpakdee S."/>
            <person name="Aury J.M."/>
            <person name="Da Silva C."/>
            <person name="Brinkmann H."/>
            <person name="Mikhaleva J."/>
            <person name="Olsen L.C."/>
            <person name="Jubin C."/>
            <person name="Canestro C."/>
            <person name="Bouquet J.M."/>
            <person name="Danks G."/>
            <person name="Poulain J."/>
            <person name="Campsteijn C."/>
            <person name="Adamski M."/>
            <person name="Cross I."/>
            <person name="Yadetie F."/>
            <person name="Muffato M."/>
            <person name="Louis A."/>
            <person name="Butcher S."/>
            <person name="Tsagkogeorga G."/>
            <person name="Konrad A."/>
            <person name="Singh S."/>
            <person name="Jensen M.F."/>
            <person name="Cong E.H."/>
            <person name="Eikeseth-Otteraa H."/>
            <person name="Noel B."/>
            <person name="Anthouard V."/>
            <person name="Porcel B.M."/>
            <person name="Kachouri-Lafond R."/>
            <person name="Nishino A."/>
            <person name="Ugolini M."/>
            <person name="Chourrout P."/>
            <person name="Nishida H."/>
            <person name="Aasland R."/>
            <person name="Huzurbazar S."/>
            <person name="Westhof E."/>
            <person name="Delsuc F."/>
            <person name="Lehrach H."/>
            <person name="Reinhardt R."/>
            <person name="Weissenbach J."/>
            <person name="Roy S.W."/>
            <person name="Artiguenave F."/>
            <person name="Postlethwait J.H."/>
            <person name="Manak J.R."/>
            <person name="Thompson E.M."/>
            <person name="Jaillon O."/>
            <person name="Du Pasquier L."/>
            <person name="Boudinot P."/>
            <person name="Liberles D.A."/>
            <person name="Volff J.N."/>
            <person name="Philippe H."/>
            <person name="Lenhard B."/>
            <person name="Roest Crollius H."/>
            <person name="Wincker P."/>
            <person name="Chourrout D."/>
        </authorList>
    </citation>
    <scope>NUCLEOTIDE SEQUENCE [LARGE SCALE GENOMIC DNA]</scope>
</reference>
<keyword evidence="5" id="KW-1185">Reference proteome</keyword>
<gene>
    <name evidence="4" type="ORF">GSOID_T00008605001</name>
</gene>
<comment type="similarity">
    <text evidence="1">Belongs to the beta type-B retroviral polymerase family. HERV class-II K(HML-2) pol subfamily.</text>
</comment>
<dbReference type="Gene3D" id="3.30.70.270">
    <property type="match status" value="1"/>
</dbReference>
<protein>
    <recommendedName>
        <fullName evidence="2">ribonuclease H</fullName>
        <ecNumber evidence="2">3.1.26.4</ecNumber>
    </recommendedName>
</protein>
<dbReference type="InterPro" id="IPR043128">
    <property type="entry name" value="Rev_trsase/Diguanyl_cyclase"/>
</dbReference>